<name>A0AAW1UGU4_9CUCU</name>
<evidence type="ECO:0000313" key="2">
    <source>
        <dbReference type="Proteomes" id="UP001431783"/>
    </source>
</evidence>
<sequence length="161" mass="18452">MNDIAEVSKISDASGHLTNYADGTNIFDSDSSYPDLLRSSRATFDCVHGWFLRMVLDTEKTKTILFRTKQQQIDTPSFISLSDSEIKGEYDYIRHTFLSNKILTNQTIQEFDHPENGESKQDMTSSVQHLEDNSHKDISINQFLHQGENFEKKNVSVNDVQ</sequence>
<evidence type="ECO:0000313" key="1">
    <source>
        <dbReference type="EMBL" id="KAK9879909.1"/>
    </source>
</evidence>
<reference evidence="1 2" key="1">
    <citation type="submission" date="2023-03" db="EMBL/GenBank/DDBJ databases">
        <title>Genome insight into feeding habits of ladybird beetles.</title>
        <authorList>
            <person name="Li H.-S."/>
            <person name="Huang Y.-H."/>
            <person name="Pang H."/>
        </authorList>
    </citation>
    <scope>NUCLEOTIDE SEQUENCE [LARGE SCALE GENOMIC DNA]</scope>
    <source>
        <strain evidence="1">SYSU_2023b</strain>
        <tissue evidence="1">Whole body</tissue>
    </source>
</reference>
<gene>
    <name evidence="1" type="ORF">WA026_008410</name>
</gene>
<proteinExistence type="predicted"/>
<dbReference type="EMBL" id="JARQZJ010000063">
    <property type="protein sequence ID" value="KAK9879909.1"/>
    <property type="molecule type" value="Genomic_DNA"/>
</dbReference>
<dbReference type="AlphaFoldDB" id="A0AAW1UGU4"/>
<protein>
    <submittedName>
        <fullName evidence="1">Uncharacterized protein</fullName>
    </submittedName>
</protein>
<dbReference type="Proteomes" id="UP001431783">
    <property type="component" value="Unassembled WGS sequence"/>
</dbReference>
<comment type="caution">
    <text evidence="1">The sequence shown here is derived from an EMBL/GenBank/DDBJ whole genome shotgun (WGS) entry which is preliminary data.</text>
</comment>
<organism evidence="1 2">
    <name type="scientific">Henosepilachna vigintioctopunctata</name>
    <dbReference type="NCBI Taxonomy" id="420089"/>
    <lineage>
        <taxon>Eukaryota</taxon>
        <taxon>Metazoa</taxon>
        <taxon>Ecdysozoa</taxon>
        <taxon>Arthropoda</taxon>
        <taxon>Hexapoda</taxon>
        <taxon>Insecta</taxon>
        <taxon>Pterygota</taxon>
        <taxon>Neoptera</taxon>
        <taxon>Endopterygota</taxon>
        <taxon>Coleoptera</taxon>
        <taxon>Polyphaga</taxon>
        <taxon>Cucujiformia</taxon>
        <taxon>Coccinelloidea</taxon>
        <taxon>Coccinellidae</taxon>
        <taxon>Epilachninae</taxon>
        <taxon>Epilachnini</taxon>
        <taxon>Henosepilachna</taxon>
    </lineage>
</organism>
<keyword evidence="2" id="KW-1185">Reference proteome</keyword>
<accession>A0AAW1UGU4</accession>